<dbReference type="GO" id="GO:0034982">
    <property type="term" value="P:mitochondrial protein processing"/>
    <property type="evidence" value="ECO:0007669"/>
    <property type="project" value="TreeGrafter"/>
</dbReference>
<dbReference type="PaxDb" id="8022-A0A060XDD4"/>
<comment type="similarity">
    <text evidence="3">In the C-terminal section; belongs to the peptidase M41 family.</text>
</comment>
<feature type="region of interest" description="Disordered" evidence="14">
    <location>
        <begin position="73"/>
        <end position="135"/>
    </location>
</feature>
<dbReference type="Pfam" id="PF06480">
    <property type="entry name" value="FtsH_ext"/>
    <property type="match status" value="1"/>
</dbReference>
<dbReference type="Gene3D" id="3.40.50.300">
    <property type="entry name" value="P-loop containing nucleotide triphosphate hydrolases"/>
    <property type="match status" value="1"/>
</dbReference>
<evidence type="ECO:0000256" key="1">
    <source>
        <dbReference type="ARBA" id="ARBA00001947"/>
    </source>
</evidence>
<keyword evidence="15" id="KW-0812">Transmembrane</keyword>
<dbReference type="Gene3D" id="1.10.8.60">
    <property type="match status" value="1"/>
</dbReference>
<evidence type="ECO:0000256" key="14">
    <source>
        <dbReference type="SAM" id="MobiDB-lite"/>
    </source>
</evidence>
<dbReference type="Pfam" id="PF17862">
    <property type="entry name" value="AAA_lid_3"/>
    <property type="match status" value="1"/>
</dbReference>
<name>A0A060XDD4_ONCMY</name>
<keyword evidence="7 13" id="KW-0547">Nucleotide-binding</keyword>
<comment type="similarity">
    <text evidence="4">In the N-terminal section; belongs to the AAA ATPase family.</text>
</comment>
<evidence type="ECO:0000256" key="2">
    <source>
        <dbReference type="ARBA" id="ARBA00004173"/>
    </source>
</evidence>
<evidence type="ECO:0000256" key="6">
    <source>
        <dbReference type="ARBA" id="ARBA00022723"/>
    </source>
</evidence>
<dbReference type="FunFam" id="3.40.50.300:FF:000001">
    <property type="entry name" value="ATP-dependent zinc metalloprotease FtsH"/>
    <property type="match status" value="1"/>
</dbReference>
<dbReference type="Pfam" id="PF00004">
    <property type="entry name" value="AAA"/>
    <property type="match status" value="1"/>
</dbReference>
<keyword evidence="8" id="KW-0378">Hydrolase</keyword>
<keyword evidence="15" id="KW-0472">Membrane</keyword>
<reference evidence="17" key="2">
    <citation type="submission" date="2014-03" db="EMBL/GenBank/DDBJ databases">
        <authorList>
            <person name="Genoscope - CEA"/>
        </authorList>
    </citation>
    <scope>NUCLEOTIDE SEQUENCE</scope>
</reference>
<protein>
    <recommendedName>
        <fullName evidence="16">AAA+ ATPase domain-containing protein</fullName>
    </recommendedName>
</protein>
<evidence type="ECO:0000256" key="5">
    <source>
        <dbReference type="ARBA" id="ARBA00022670"/>
    </source>
</evidence>
<dbReference type="SUPFAM" id="SSF140990">
    <property type="entry name" value="FtsH protease domain-like"/>
    <property type="match status" value="1"/>
</dbReference>
<dbReference type="PROSITE" id="PS00674">
    <property type="entry name" value="AAA"/>
    <property type="match status" value="1"/>
</dbReference>
<dbReference type="Gene3D" id="1.20.58.760">
    <property type="entry name" value="Peptidase M41"/>
    <property type="match status" value="1"/>
</dbReference>
<dbReference type="AlphaFoldDB" id="A0A060XDD4"/>
<evidence type="ECO:0000256" key="8">
    <source>
        <dbReference type="ARBA" id="ARBA00022801"/>
    </source>
</evidence>
<keyword evidence="9" id="KW-0862">Zinc</keyword>
<dbReference type="MEROPS" id="M41.007"/>
<dbReference type="FunFam" id="1.10.8.60:FF:000019">
    <property type="entry name" value="AFG3-like AAA ATPase 2"/>
    <property type="match status" value="1"/>
</dbReference>
<evidence type="ECO:0000256" key="4">
    <source>
        <dbReference type="ARBA" id="ARBA00010550"/>
    </source>
</evidence>
<evidence type="ECO:0000313" key="17">
    <source>
        <dbReference type="EMBL" id="CDQ77486.1"/>
    </source>
</evidence>
<keyword evidence="6" id="KW-0479">Metal-binding</keyword>
<dbReference type="Pfam" id="PF01434">
    <property type="entry name" value="Peptidase_M41"/>
    <property type="match status" value="1"/>
</dbReference>
<reference evidence="17" key="1">
    <citation type="journal article" date="2014" name="Nat. Commun.">
        <title>The rainbow trout genome provides novel insights into evolution after whole-genome duplication in vertebrates.</title>
        <authorList>
            <person name="Berthelot C."/>
            <person name="Brunet F."/>
            <person name="Chalopin D."/>
            <person name="Juanchich A."/>
            <person name="Bernard M."/>
            <person name="Noel B."/>
            <person name="Bento P."/>
            <person name="Da Silva C."/>
            <person name="Labadie K."/>
            <person name="Alberti A."/>
            <person name="Aury J.M."/>
            <person name="Louis A."/>
            <person name="Dehais P."/>
            <person name="Bardou P."/>
            <person name="Montfort J."/>
            <person name="Klopp C."/>
            <person name="Cabau C."/>
            <person name="Gaspin C."/>
            <person name="Thorgaard G.H."/>
            <person name="Boussaha M."/>
            <person name="Quillet E."/>
            <person name="Guyomard R."/>
            <person name="Galiana D."/>
            <person name="Bobe J."/>
            <person name="Volff J.N."/>
            <person name="Genet C."/>
            <person name="Wincker P."/>
            <person name="Jaillon O."/>
            <person name="Roest Crollius H."/>
            <person name="Guiguen Y."/>
        </authorList>
    </citation>
    <scope>NUCLEOTIDE SEQUENCE [LARGE SCALE GENOMIC DNA]</scope>
</reference>
<evidence type="ECO:0000256" key="7">
    <source>
        <dbReference type="ARBA" id="ARBA00022741"/>
    </source>
</evidence>
<keyword evidence="11" id="KW-0482">Metalloprotease</keyword>
<feature type="compositionally biased region" description="Gly residues" evidence="14">
    <location>
        <begin position="113"/>
        <end position="127"/>
    </location>
</feature>
<dbReference type="InterPro" id="IPR037219">
    <property type="entry name" value="Peptidase_M41-like"/>
</dbReference>
<dbReference type="PANTHER" id="PTHR43655:SF9">
    <property type="entry name" value="AFG3-LIKE PROTEIN 2"/>
    <property type="match status" value="1"/>
</dbReference>
<dbReference type="InterPro" id="IPR041569">
    <property type="entry name" value="AAA_lid_3"/>
</dbReference>
<dbReference type="GO" id="GO:0005524">
    <property type="term" value="F:ATP binding"/>
    <property type="evidence" value="ECO:0007669"/>
    <property type="project" value="UniProtKB-KW"/>
</dbReference>
<dbReference type="SMART" id="SM00382">
    <property type="entry name" value="AAA"/>
    <property type="match status" value="1"/>
</dbReference>
<dbReference type="SUPFAM" id="SSF52540">
    <property type="entry name" value="P-loop containing nucleoside triphosphate hydrolases"/>
    <property type="match status" value="1"/>
</dbReference>
<evidence type="ECO:0000259" key="16">
    <source>
        <dbReference type="SMART" id="SM00382"/>
    </source>
</evidence>
<gene>
    <name evidence="17" type="ORF">GSONMT00011254001</name>
</gene>
<comment type="subcellular location">
    <subcellularLocation>
        <location evidence="2">Mitochondrion</location>
    </subcellularLocation>
</comment>
<feature type="domain" description="AAA+ ATPase" evidence="16">
    <location>
        <begin position="351"/>
        <end position="490"/>
    </location>
</feature>
<evidence type="ECO:0000256" key="9">
    <source>
        <dbReference type="ARBA" id="ARBA00022833"/>
    </source>
</evidence>
<dbReference type="Proteomes" id="UP000193380">
    <property type="component" value="Unassembled WGS sequence"/>
</dbReference>
<evidence type="ECO:0000256" key="3">
    <source>
        <dbReference type="ARBA" id="ARBA00010044"/>
    </source>
</evidence>
<comment type="cofactor">
    <cofactor evidence="1">
        <name>Zn(2+)</name>
        <dbReference type="ChEBI" id="CHEBI:29105"/>
    </cofactor>
</comment>
<dbReference type="InterPro" id="IPR003959">
    <property type="entry name" value="ATPase_AAA_core"/>
</dbReference>
<evidence type="ECO:0000256" key="12">
    <source>
        <dbReference type="ARBA" id="ARBA00023128"/>
    </source>
</evidence>
<dbReference type="CDD" id="cd19501">
    <property type="entry name" value="RecA-like_FtsH"/>
    <property type="match status" value="1"/>
</dbReference>
<dbReference type="EMBL" id="FR905235">
    <property type="protein sequence ID" value="CDQ77486.1"/>
    <property type="molecule type" value="Genomic_DNA"/>
</dbReference>
<dbReference type="Gene3D" id="3.40.1690.20">
    <property type="match status" value="1"/>
</dbReference>
<evidence type="ECO:0000256" key="10">
    <source>
        <dbReference type="ARBA" id="ARBA00022840"/>
    </source>
</evidence>
<accession>A0A060XDD4</accession>
<evidence type="ECO:0000256" key="15">
    <source>
        <dbReference type="SAM" id="Phobius"/>
    </source>
</evidence>
<dbReference type="FunFam" id="3.40.1690.20:FF:000001">
    <property type="entry name" value="AFG3-like AAA ATPase 2"/>
    <property type="match status" value="1"/>
</dbReference>
<dbReference type="GO" id="GO:0016887">
    <property type="term" value="F:ATP hydrolysis activity"/>
    <property type="evidence" value="ECO:0007669"/>
    <property type="project" value="InterPro"/>
</dbReference>
<feature type="transmembrane region" description="Helical" evidence="15">
    <location>
        <begin position="153"/>
        <end position="172"/>
    </location>
</feature>
<dbReference type="InterPro" id="IPR050928">
    <property type="entry name" value="ATP-dep_Zn_Metalloprotease"/>
</dbReference>
<sequence length="614" mass="67724">MAHRYLRLSRGGRNLFKMLLPPNVCTRSRLRQSLESNQVSSQADSQIVLERRTLFEHVLGAYQRLCSKPPKGFEKYFPNGPKTAPKSSESNPTSGEAKEAKPTTNAQKATGRSSGGGGGGASGGGGKRGGRKDESHWYSRLQKGDVPWDDKEFRMYFLSGAAFWTMVTYFFFLREGGREVTWKDFVNNYLSKDVVDRLEVINKRYVKVVFTPGKTPVDGQYVWFNIGSVDTFERNLETAQYEMGIEGENRLPVVYSAESDGSFLLSMLPTVLIIGFLLFMLRRGPAGAGRPGGRGMGGLFSVSETTAKVLRDEIDVKFKDVAGCEEAKLEIMEFVNFLKNPKQYQDLGAKIPKGAILTGPPGTGKTLLAKATAGEADVPFITVNGSEFLEMFVGVGPARVRDLFVMARKNAPCILFIDEIDAVGRKRGRGNFGGQSEQENTLNQLLVEMDGFNTATNVVVLAGTNRPDILDPALMRPGRFDRQIYIGHPDIKGRSSIFKVHLRPLKMDAEMDKEALARKMAALTPGFSGADIANVCNEAALIAARHLADSINQKHFEQAIERVIGGLEKKTQVLQPEEKKTVAYHEAGHAVAGWYLEHADPLLKVDSSPYQYST</sequence>
<dbReference type="GO" id="GO:0004222">
    <property type="term" value="F:metalloendopeptidase activity"/>
    <property type="evidence" value="ECO:0007669"/>
    <property type="project" value="InterPro"/>
</dbReference>
<evidence type="ECO:0000313" key="18">
    <source>
        <dbReference type="Proteomes" id="UP000193380"/>
    </source>
</evidence>
<dbReference type="InterPro" id="IPR000642">
    <property type="entry name" value="Peptidase_M41"/>
</dbReference>
<dbReference type="InterPro" id="IPR003593">
    <property type="entry name" value="AAA+_ATPase"/>
</dbReference>
<keyword evidence="12" id="KW-0496">Mitochondrion</keyword>
<proteinExistence type="inferred from homology"/>
<dbReference type="GO" id="GO:0004176">
    <property type="term" value="F:ATP-dependent peptidase activity"/>
    <property type="evidence" value="ECO:0007669"/>
    <property type="project" value="InterPro"/>
</dbReference>
<evidence type="ECO:0000256" key="13">
    <source>
        <dbReference type="RuleBase" id="RU003651"/>
    </source>
</evidence>
<dbReference type="GO" id="GO:0005745">
    <property type="term" value="C:m-AAA complex"/>
    <property type="evidence" value="ECO:0007669"/>
    <property type="project" value="TreeGrafter"/>
</dbReference>
<organism evidence="17 18">
    <name type="scientific">Oncorhynchus mykiss</name>
    <name type="common">Rainbow trout</name>
    <name type="synonym">Salmo gairdneri</name>
    <dbReference type="NCBI Taxonomy" id="8022"/>
    <lineage>
        <taxon>Eukaryota</taxon>
        <taxon>Metazoa</taxon>
        <taxon>Chordata</taxon>
        <taxon>Craniata</taxon>
        <taxon>Vertebrata</taxon>
        <taxon>Euteleostomi</taxon>
        <taxon>Actinopterygii</taxon>
        <taxon>Neopterygii</taxon>
        <taxon>Teleostei</taxon>
        <taxon>Protacanthopterygii</taxon>
        <taxon>Salmoniformes</taxon>
        <taxon>Salmonidae</taxon>
        <taxon>Salmoninae</taxon>
        <taxon>Oncorhynchus</taxon>
    </lineage>
</organism>
<keyword evidence="10 13" id="KW-0067">ATP-binding</keyword>
<dbReference type="GO" id="GO:0008270">
    <property type="term" value="F:zinc ion binding"/>
    <property type="evidence" value="ECO:0007669"/>
    <property type="project" value="InterPro"/>
</dbReference>
<feature type="transmembrane region" description="Helical" evidence="15">
    <location>
        <begin position="261"/>
        <end position="281"/>
    </location>
</feature>
<dbReference type="STRING" id="8022.A0A060XDD4"/>
<dbReference type="InterPro" id="IPR011546">
    <property type="entry name" value="Pept_M41_FtsH_extracell"/>
</dbReference>
<dbReference type="InterPro" id="IPR027417">
    <property type="entry name" value="P-loop_NTPase"/>
</dbReference>
<comment type="similarity">
    <text evidence="13">Belongs to the AAA ATPase family.</text>
</comment>
<keyword evidence="15" id="KW-1133">Transmembrane helix</keyword>
<dbReference type="PANTHER" id="PTHR43655">
    <property type="entry name" value="ATP-DEPENDENT PROTEASE"/>
    <property type="match status" value="1"/>
</dbReference>
<feature type="compositionally biased region" description="Polar residues" evidence="14">
    <location>
        <begin position="85"/>
        <end position="94"/>
    </location>
</feature>
<keyword evidence="5" id="KW-0645">Protease</keyword>
<evidence type="ECO:0000256" key="11">
    <source>
        <dbReference type="ARBA" id="ARBA00023049"/>
    </source>
</evidence>
<dbReference type="InterPro" id="IPR003960">
    <property type="entry name" value="ATPase_AAA_CS"/>
</dbReference>